<comment type="caution">
    <text evidence="2">The sequence shown here is derived from an EMBL/GenBank/DDBJ whole genome shotgun (WGS) entry which is preliminary data.</text>
</comment>
<dbReference type="PANTHER" id="PTHR24148">
    <property type="entry name" value="ANKYRIN REPEAT DOMAIN-CONTAINING PROTEIN 39 HOMOLOG-RELATED"/>
    <property type="match status" value="1"/>
</dbReference>
<accession>A0AAE0M2L5</accession>
<dbReference type="InterPro" id="IPR010730">
    <property type="entry name" value="HET"/>
</dbReference>
<organism evidence="2 3">
    <name type="scientific">Apodospora peruviana</name>
    <dbReference type="NCBI Taxonomy" id="516989"/>
    <lineage>
        <taxon>Eukaryota</taxon>
        <taxon>Fungi</taxon>
        <taxon>Dikarya</taxon>
        <taxon>Ascomycota</taxon>
        <taxon>Pezizomycotina</taxon>
        <taxon>Sordariomycetes</taxon>
        <taxon>Sordariomycetidae</taxon>
        <taxon>Sordariales</taxon>
        <taxon>Lasiosphaeriaceae</taxon>
        <taxon>Apodospora</taxon>
    </lineage>
</organism>
<evidence type="ECO:0000313" key="2">
    <source>
        <dbReference type="EMBL" id="KAK3317026.1"/>
    </source>
</evidence>
<dbReference type="EMBL" id="JAUEDM010000005">
    <property type="protein sequence ID" value="KAK3317026.1"/>
    <property type="molecule type" value="Genomic_DNA"/>
</dbReference>
<keyword evidence="3" id="KW-1185">Reference proteome</keyword>
<protein>
    <recommendedName>
        <fullName evidence="1">Heterokaryon incompatibility domain-containing protein</fullName>
    </recommendedName>
</protein>
<proteinExistence type="predicted"/>
<dbReference type="Pfam" id="PF06985">
    <property type="entry name" value="HET"/>
    <property type="match status" value="1"/>
</dbReference>
<dbReference type="Proteomes" id="UP001283341">
    <property type="component" value="Unassembled WGS sequence"/>
</dbReference>
<sequence length="262" mass="29925">MRTTAYAYQALPDYNAIRILELLPGRFDETISCTLRIHALQNLPAYEALPYVWDNHDNNQKIIVNGSNLKHNINKDDMGGCHLFNQADTAELSQQVAIMAQIYTSCEQVLVWLGTPTPRRRLRGFIPAVNFQTREGSSATGGGFDDSGTASALPLHFANNGYIYDIPGFHKREETDEQPDRPVRFTKSESFLQLWHGFSEGLQGPWWTRIWVVQEVLLPRPGTVHFGSWSIDWQNPRGAVAPDIRPDYMQDIPRYYVQQFLL</sequence>
<dbReference type="InterPro" id="IPR052895">
    <property type="entry name" value="HetReg/Transcr_Mod"/>
</dbReference>
<name>A0AAE0M2L5_9PEZI</name>
<dbReference type="PANTHER" id="PTHR24148:SF82">
    <property type="entry name" value="HETEROKARYON INCOMPATIBILITY DOMAIN-CONTAINING PROTEIN"/>
    <property type="match status" value="1"/>
</dbReference>
<gene>
    <name evidence="2" type="ORF">B0H66DRAFT_593096</name>
</gene>
<feature type="domain" description="Heterokaryon incompatibility" evidence="1">
    <location>
        <begin position="85"/>
        <end position="215"/>
    </location>
</feature>
<evidence type="ECO:0000313" key="3">
    <source>
        <dbReference type="Proteomes" id="UP001283341"/>
    </source>
</evidence>
<reference evidence="2" key="1">
    <citation type="journal article" date="2023" name="Mol. Phylogenet. Evol.">
        <title>Genome-scale phylogeny and comparative genomics of the fungal order Sordariales.</title>
        <authorList>
            <person name="Hensen N."/>
            <person name="Bonometti L."/>
            <person name="Westerberg I."/>
            <person name="Brannstrom I.O."/>
            <person name="Guillou S."/>
            <person name="Cros-Aarteil S."/>
            <person name="Calhoun S."/>
            <person name="Haridas S."/>
            <person name="Kuo A."/>
            <person name="Mondo S."/>
            <person name="Pangilinan J."/>
            <person name="Riley R."/>
            <person name="LaButti K."/>
            <person name="Andreopoulos B."/>
            <person name="Lipzen A."/>
            <person name="Chen C."/>
            <person name="Yan M."/>
            <person name="Daum C."/>
            <person name="Ng V."/>
            <person name="Clum A."/>
            <person name="Steindorff A."/>
            <person name="Ohm R.A."/>
            <person name="Martin F."/>
            <person name="Silar P."/>
            <person name="Natvig D.O."/>
            <person name="Lalanne C."/>
            <person name="Gautier V."/>
            <person name="Ament-Velasquez S.L."/>
            <person name="Kruys A."/>
            <person name="Hutchinson M.I."/>
            <person name="Powell A.J."/>
            <person name="Barry K."/>
            <person name="Miller A.N."/>
            <person name="Grigoriev I.V."/>
            <person name="Debuchy R."/>
            <person name="Gladieux P."/>
            <person name="Hiltunen Thoren M."/>
            <person name="Johannesson H."/>
        </authorList>
    </citation>
    <scope>NUCLEOTIDE SEQUENCE</scope>
    <source>
        <strain evidence="2">CBS 118394</strain>
    </source>
</reference>
<evidence type="ECO:0000259" key="1">
    <source>
        <dbReference type="Pfam" id="PF06985"/>
    </source>
</evidence>
<dbReference type="AlphaFoldDB" id="A0AAE0M2L5"/>
<reference evidence="2" key="2">
    <citation type="submission" date="2023-06" db="EMBL/GenBank/DDBJ databases">
        <authorList>
            <consortium name="Lawrence Berkeley National Laboratory"/>
            <person name="Haridas S."/>
            <person name="Hensen N."/>
            <person name="Bonometti L."/>
            <person name="Westerberg I."/>
            <person name="Brannstrom I.O."/>
            <person name="Guillou S."/>
            <person name="Cros-Aarteil S."/>
            <person name="Calhoun S."/>
            <person name="Kuo A."/>
            <person name="Mondo S."/>
            <person name="Pangilinan J."/>
            <person name="Riley R."/>
            <person name="Labutti K."/>
            <person name="Andreopoulos B."/>
            <person name="Lipzen A."/>
            <person name="Chen C."/>
            <person name="Yanf M."/>
            <person name="Daum C."/>
            <person name="Ng V."/>
            <person name="Clum A."/>
            <person name="Steindorff A."/>
            <person name="Ohm R."/>
            <person name="Martin F."/>
            <person name="Silar P."/>
            <person name="Natvig D."/>
            <person name="Lalanne C."/>
            <person name="Gautier V."/>
            <person name="Ament-Velasquez S.L."/>
            <person name="Kruys A."/>
            <person name="Hutchinson M.I."/>
            <person name="Powell A.J."/>
            <person name="Barry K."/>
            <person name="Miller A.N."/>
            <person name="Grigoriev I.V."/>
            <person name="Debuchy R."/>
            <person name="Gladieux P."/>
            <person name="Thoren M.H."/>
            <person name="Johannesson H."/>
        </authorList>
    </citation>
    <scope>NUCLEOTIDE SEQUENCE</scope>
    <source>
        <strain evidence="2">CBS 118394</strain>
    </source>
</reference>